<name>A0A5B1B6V3_MYCSI</name>
<protein>
    <submittedName>
        <fullName evidence="2">Uncharacterized protein</fullName>
    </submittedName>
</protein>
<dbReference type="Proteomes" id="UP000324701">
    <property type="component" value="Unassembled WGS sequence"/>
</dbReference>
<dbReference type="OrthoDB" id="4752193at2"/>
<comment type="caution">
    <text evidence="2">The sequence shown here is derived from an EMBL/GenBank/DDBJ whole genome shotgun (WGS) entry which is preliminary data.</text>
</comment>
<evidence type="ECO:0000256" key="1">
    <source>
        <dbReference type="SAM" id="MobiDB-lite"/>
    </source>
</evidence>
<reference evidence="2 3" key="1">
    <citation type="submission" date="2019-09" db="EMBL/GenBank/DDBJ databases">
        <title>Report of infection by Mycobacterium simiae a patient suffering from pulmonary tuberculosis.</title>
        <authorList>
            <person name="Mohanty P.S."/>
            <person name="Bansal A.K."/>
            <person name="Singh H."/>
            <person name="Sharma S."/>
            <person name="Patil S.A."/>
            <person name="Upadhaya P."/>
            <person name="Singh P.K."/>
            <person name="Kumar D."/>
            <person name="Kumar S."/>
            <person name="Singh R.K."/>
            <person name="Chaudhary B."/>
        </authorList>
    </citation>
    <scope>NUCLEOTIDE SEQUENCE [LARGE SCALE GENOMIC DNA]</scope>
    <source>
        <strain evidence="2 3">JAL-560-SIM</strain>
    </source>
</reference>
<gene>
    <name evidence="2" type="ORF">F0Q45_25855</name>
</gene>
<accession>A0A5B1B6V3</accession>
<dbReference type="EMBL" id="VTZN01000371">
    <property type="protein sequence ID" value="KAA1243113.1"/>
    <property type="molecule type" value="Genomic_DNA"/>
</dbReference>
<organism evidence="2 3">
    <name type="scientific">Mycobacterium simiae</name>
    <name type="common">Mycobacterium habana</name>
    <dbReference type="NCBI Taxonomy" id="1784"/>
    <lineage>
        <taxon>Bacteria</taxon>
        <taxon>Bacillati</taxon>
        <taxon>Actinomycetota</taxon>
        <taxon>Actinomycetes</taxon>
        <taxon>Mycobacteriales</taxon>
        <taxon>Mycobacteriaceae</taxon>
        <taxon>Mycobacterium</taxon>
        <taxon>Mycobacterium simiae complex</taxon>
    </lineage>
</organism>
<keyword evidence="3" id="KW-1185">Reference proteome</keyword>
<proteinExistence type="predicted"/>
<evidence type="ECO:0000313" key="3">
    <source>
        <dbReference type="Proteomes" id="UP000324701"/>
    </source>
</evidence>
<evidence type="ECO:0000313" key="2">
    <source>
        <dbReference type="EMBL" id="KAA1243113.1"/>
    </source>
</evidence>
<feature type="region of interest" description="Disordered" evidence="1">
    <location>
        <begin position="245"/>
        <end position="267"/>
    </location>
</feature>
<dbReference type="AlphaFoldDB" id="A0A5B1B6V3"/>
<dbReference type="RefSeq" id="WP_149656574.1">
    <property type="nucleotide sequence ID" value="NZ_VTZN01000371.1"/>
</dbReference>
<sequence>MTDPFYSHIAAVDVVAAHGIAPPREWSALRARFEAFLSTQHPCTARLAAEIVRPSGADVDVLRAAALAEHYPEHEHNVTAVVRSAVHSELLRLVAPTAARAYRAVAKEFDAVAAKFIAAAKVADPDLGSEEIVYCPESQRQAWLSAAVLAVELDGLTPVLYAAATLTGAPAEVASPLTDADTWRLPLVTNPGALHRRRVWEAWQATGRCGRWAALHKLSAEIRAHAKPEALQPYAQPEPFIVKYEPGPKGGHQKVVYDPHDSDQPGVLHRVGRRLVRHDSQREEWSA</sequence>